<dbReference type="Gene3D" id="3.40.50.300">
    <property type="entry name" value="P-loop containing nucleotide triphosphate hydrolases"/>
    <property type="match status" value="1"/>
</dbReference>
<gene>
    <name evidence="1" type="ORF">J2T15_005737</name>
</gene>
<dbReference type="PANTHER" id="PTHR37816:SF3">
    <property type="entry name" value="MODULATES DNA TOPOLOGY"/>
    <property type="match status" value="1"/>
</dbReference>
<dbReference type="InterPro" id="IPR052922">
    <property type="entry name" value="Cytidylate_Kinase-2"/>
</dbReference>
<accession>A0ABT9UB74</accession>
<dbReference type="RefSeq" id="WP_307208311.1">
    <property type="nucleotide sequence ID" value="NZ_JAUSSU010000017.1"/>
</dbReference>
<keyword evidence="1" id="KW-0808">Transferase</keyword>
<name>A0ABT9UB74_PAEHA</name>
<keyword evidence="1" id="KW-0418">Kinase</keyword>
<dbReference type="EMBL" id="JAUSSU010000017">
    <property type="protein sequence ID" value="MDQ0116261.1"/>
    <property type="molecule type" value="Genomic_DNA"/>
</dbReference>
<evidence type="ECO:0000313" key="2">
    <source>
        <dbReference type="Proteomes" id="UP001229346"/>
    </source>
</evidence>
<proteinExistence type="predicted"/>
<dbReference type="SUPFAM" id="SSF52540">
    <property type="entry name" value="P-loop containing nucleoside triphosphate hydrolases"/>
    <property type="match status" value="1"/>
</dbReference>
<evidence type="ECO:0000313" key="1">
    <source>
        <dbReference type="EMBL" id="MDQ0116261.1"/>
    </source>
</evidence>
<dbReference type="Proteomes" id="UP001229346">
    <property type="component" value="Unassembled WGS sequence"/>
</dbReference>
<organism evidence="1 2">
    <name type="scientific">Paenibacillus harenae</name>
    <dbReference type="NCBI Taxonomy" id="306543"/>
    <lineage>
        <taxon>Bacteria</taxon>
        <taxon>Bacillati</taxon>
        <taxon>Bacillota</taxon>
        <taxon>Bacilli</taxon>
        <taxon>Bacillales</taxon>
        <taxon>Paenibacillaceae</taxon>
        <taxon>Paenibacillus</taxon>
    </lineage>
</organism>
<dbReference type="GO" id="GO:0016301">
    <property type="term" value="F:kinase activity"/>
    <property type="evidence" value="ECO:0007669"/>
    <property type="project" value="UniProtKB-KW"/>
</dbReference>
<keyword evidence="2" id="KW-1185">Reference proteome</keyword>
<protein>
    <submittedName>
        <fullName evidence="1">Adenylate kinase family enzyme</fullName>
    </submittedName>
</protein>
<dbReference type="NCBIfam" id="NF005994">
    <property type="entry name" value="PRK08118.1"/>
    <property type="match status" value="1"/>
</dbReference>
<sequence>MKRVLIIGSAGAGKSTLSMKLSRLIGVPVIHLDRYYWQPNWVATPNDEWDEAVKSFAEQEAWIMDGNYSRTLDMRIARADTVIFLDAPRILCMYRIIKRRMQYQGRTRPDLNEECPEKLDWAFIVWVWNYRKRSRPAILRKLEAIEGEKTIIIAKSRKEVEALLEQIRKDQGDTAPVVSGTGSGSGRHS</sequence>
<comment type="caution">
    <text evidence="1">The sequence shown here is derived from an EMBL/GenBank/DDBJ whole genome shotgun (WGS) entry which is preliminary data.</text>
</comment>
<dbReference type="InterPro" id="IPR027417">
    <property type="entry name" value="P-loop_NTPase"/>
</dbReference>
<dbReference type="PANTHER" id="PTHR37816">
    <property type="entry name" value="YALI0E33011P"/>
    <property type="match status" value="1"/>
</dbReference>
<reference evidence="1 2" key="1">
    <citation type="submission" date="2023-07" db="EMBL/GenBank/DDBJ databases">
        <title>Sorghum-associated microbial communities from plants grown in Nebraska, USA.</title>
        <authorList>
            <person name="Schachtman D."/>
        </authorList>
    </citation>
    <scope>NUCLEOTIDE SEQUENCE [LARGE SCALE GENOMIC DNA]</scope>
    <source>
        <strain evidence="1 2">CC482</strain>
    </source>
</reference>